<protein>
    <submittedName>
        <fullName evidence="2">Uncharacterized protein</fullName>
    </submittedName>
</protein>
<dbReference type="Proteomes" id="UP000078595">
    <property type="component" value="Chromosome 4"/>
</dbReference>
<feature type="compositionally biased region" description="Low complexity" evidence="1">
    <location>
        <begin position="1"/>
        <end position="16"/>
    </location>
</feature>
<evidence type="ECO:0000313" key="2">
    <source>
        <dbReference type="EMBL" id="OBR85669.1"/>
    </source>
</evidence>
<feature type="compositionally biased region" description="Polar residues" evidence="1">
    <location>
        <begin position="18"/>
        <end position="36"/>
    </location>
</feature>
<feature type="compositionally biased region" description="Low complexity" evidence="1">
    <location>
        <begin position="60"/>
        <end position="69"/>
    </location>
</feature>
<feature type="compositionally biased region" description="Polar residues" evidence="1">
    <location>
        <begin position="183"/>
        <end position="196"/>
    </location>
</feature>
<dbReference type="EMBL" id="KI894030">
    <property type="protein sequence ID" value="OBR85669.1"/>
    <property type="molecule type" value="Genomic_DNA"/>
</dbReference>
<dbReference type="KEGG" id="kdj:28967079"/>
<reference evidence="3" key="2">
    <citation type="submission" date="2013-07" db="EMBL/GenBank/DDBJ databases">
        <authorList>
            <consortium name="The Broad Institute Genome Sequencing Platform"/>
            <person name="Cuomo C."/>
            <person name="Litvintseva A."/>
            <person name="Chen Y."/>
            <person name="Heitman J."/>
            <person name="Sun S."/>
            <person name="Springer D."/>
            <person name="Dromer F."/>
            <person name="Young S.K."/>
            <person name="Zeng Q."/>
            <person name="Gargeya S."/>
            <person name="Fitzgerald M."/>
            <person name="Abouelleil A."/>
            <person name="Alvarado L."/>
            <person name="Berlin A.M."/>
            <person name="Chapman S.B."/>
            <person name="Dewar J."/>
            <person name="Goldberg J."/>
            <person name="Griggs A."/>
            <person name="Gujja S."/>
            <person name="Hansen M."/>
            <person name="Howarth C."/>
            <person name="Imamovic A."/>
            <person name="Larimer J."/>
            <person name="McCowan C."/>
            <person name="Murphy C."/>
            <person name="Pearson M."/>
            <person name="Priest M."/>
            <person name="Roberts A."/>
            <person name="Saif S."/>
            <person name="Shea T."/>
            <person name="Sykes S."/>
            <person name="Wortman J."/>
            <person name="Nusbaum C."/>
            <person name="Birren B."/>
        </authorList>
    </citation>
    <scope>NUCLEOTIDE SEQUENCE</scope>
    <source>
        <strain evidence="3">CBS 10117</strain>
    </source>
</reference>
<dbReference type="EMBL" id="CP144533">
    <property type="protein sequence ID" value="WWC60781.1"/>
    <property type="molecule type" value="Genomic_DNA"/>
</dbReference>
<name>A0A1A6A6I8_9TREE</name>
<feature type="compositionally biased region" description="Polar residues" evidence="1">
    <location>
        <begin position="301"/>
        <end position="323"/>
    </location>
</feature>
<evidence type="ECO:0000313" key="4">
    <source>
        <dbReference type="Proteomes" id="UP000078595"/>
    </source>
</evidence>
<gene>
    <name evidence="2" type="ORF">I303_03380</name>
    <name evidence="3" type="ORF">I303_103357</name>
</gene>
<organism evidence="2">
    <name type="scientific">Kwoniella dejecticola CBS 10117</name>
    <dbReference type="NCBI Taxonomy" id="1296121"/>
    <lineage>
        <taxon>Eukaryota</taxon>
        <taxon>Fungi</taxon>
        <taxon>Dikarya</taxon>
        <taxon>Basidiomycota</taxon>
        <taxon>Agaricomycotina</taxon>
        <taxon>Tremellomycetes</taxon>
        <taxon>Tremellales</taxon>
        <taxon>Cryptococcaceae</taxon>
        <taxon>Kwoniella</taxon>
    </lineage>
</organism>
<reference evidence="3" key="3">
    <citation type="submission" date="2024-02" db="EMBL/GenBank/DDBJ databases">
        <title>Comparative genomics of Cryptococcus and Kwoniella reveals pathogenesis evolution and contrasting modes of karyotype evolution via chromosome fusion or intercentromeric recombination.</title>
        <authorList>
            <person name="Coelho M.A."/>
            <person name="David-Palma M."/>
            <person name="Shea T."/>
            <person name="Bowers K."/>
            <person name="McGinley-Smith S."/>
            <person name="Mohammad A.W."/>
            <person name="Gnirke A."/>
            <person name="Yurkov A.M."/>
            <person name="Nowrousian M."/>
            <person name="Sun S."/>
            <person name="Cuomo C.A."/>
            <person name="Heitman J."/>
        </authorList>
    </citation>
    <scope>NUCLEOTIDE SEQUENCE</scope>
    <source>
        <strain evidence="3">CBS 10117</strain>
    </source>
</reference>
<dbReference type="AlphaFoldDB" id="A0A1A6A6I8"/>
<proteinExistence type="predicted"/>
<dbReference type="GeneID" id="28967079"/>
<feature type="region of interest" description="Disordered" evidence="1">
    <location>
        <begin position="272"/>
        <end position="376"/>
    </location>
</feature>
<dbReference type="VEuPathDB" id="FungiDB:I303_03380"/>
<keyword evidence="4" id="KW-1185">Reference proteome</keyword>
<sequence length="376" mass="40744">MSERTSSFSSSASCPSMTGPSPSDATLSPSVRSLSPISPLPNVPTFCLTPYPEQTAFPEPINNSPISSPRDQDEHNQPSRKSLPHEVYNQDRLYAESDSCTQLEGTGGKGNQSPQTSIPIKATKPPPPPRRRQTSPSFLIPPSLKMSSLTSTIPSPTNPPPLSPGGRSKVPHAVGRPRIGRSATISSNTLGTSSKSNIRDNAELNTQKVEIDIGRIIKRIPHMGERRLSNDAEEGIKRKPRPLILNRAQSASQIPSNPSNPAKAGKIPETTSLRGLERPQTPVPPLPVANSIINPDEDPNCATQVQNQNHPIPSTSGKSTAKPLTSRRVGSTDEPLNHDRWSTEQQLQLQREREMADPEPTLNQVISPGWGQFNLT</sequence>
<evidence type="ECO:0000256" key="1">
    <source>
        <dbReference type="SAM" id="MobiDB-lite"/>
    </source>
</evidence>
<feature type="region of interest" description="Disordered" evidence="1">
    <location>
        <begin position="1"/>
        <end position="197"/>
    </location>
</feature>
<dbReference type="OrthoDB" id="10520964at2759"/>
<accession>A0A1A6A6I8</accession>
<reference evidence="2" key="1">
    <citation type="submission" date="2013-07" db="EMBL/GenBank/DDBJ databases">
        <title>The Genome Sequence of Cryptococcus dejecticola CBS10117.</title>
        <authorList>
            <consortium name="The Broad Institute Genome Sequencing Platform"/>
            <person name="Cuomo C."/>
            <person name="Litvintseva A."/>
            <person name="Chen Y."/>
            <person name="Heitman J."/>
            <person name="Sun S."/>
            <person name="Springer D."/>
            <person name="Dromer F."/>
            <person name="Young S.K."/>
            <person name="Zeng Q."/>
            <person name="Gargeya S."/>
            <person name="Fitzgerald M."/>
            <person name="Abouelleil A."/>
            <person name="Alvarado L."/>
            <person name="Berlin A.M."/>
            <person name="Chapman S.B."/>
            <person name="Dewar J."/>
            <person name="Goldberg J."/>
            <person name="Griggs A."/>
            <person name="Gujja S."/>
            <person name="Hansen M."/>
            <person name="Howarth C."/>
            <person name="Imamovic A."/>
            <person name="Larimer J."/>
            <person name="McCowan C."/>
            <person name="Murphy C."/>
            <person name="Pearson M."/>
            <person name="Priest M."/>
            <person name="Roberts A."/>
            <person name="Saif S."/>
            <person name="Shea T."/>
            <person name="Sykes S."/>
            <person name="Wortman J."/>
            <person name="Nusbaum C."/>
            <person name="Birren B."/>
        </authorList>
    </citation>
    <scope>NUCLEOTIDE SEQUENCE [LARGE SCALE GENOMIC DNA]</scope>
    <source>
        <strain evidence="2">CBS 10117</strain>
    </source>
</reference>
<evidence type="ECO:0000313" key="3">
    <source>
        <dbReference type="EMBL" id="WWC60781.1"/>
    </source>
</evidence>
<dbReference type="RefSeq" id="XP_018263511.1">
    <property type="nucleotide sequence ID" value="XM_018406703.1"/>
</dbReference>